<dbReference type="InterPro" id="IPR011335">
    <property type="entry name" value="Restrct_endonuc-II-like"/>
</dbReference>
<dbReference type="RefSeq" id="WP_307731630.1">
    <property type="nucleotide sequence ID" value="NZ_BLAY01000184.1"/>
</dbReference>
<dbReference type="Pfam" id="PF05685">
    <property type="entry name" value="Uma2"/>
    <property type="match status" value="1"/>
</dbReference>
<protein>
    <recommendedName>
        <fullName evidence="5">Restriction endonuclease domain-containing protein</fullName>
    </recommendedName>
</protein>
<dbReference type="InterPro" id="IPR008538">
    <property type="entry name" value="Uma2"/>
</dbReference>
<dbReference type="EMBL" id="BLAY01000184">
    <property type="protein sequence ID" value="GET42829.1"/>
    <property type="molecule type" value="Genomic_DNA"/>
</dbReference>
<sequence>MNVEQVLKLADRLVFAKTGNHLDDLQQLIVRGVCQGQRYSEIAREFGCTTGHVRDVGSQLWKTISDVLGENVSKNNFRATIERLRFSNISNFGKGFVQIGKVSVCADSFQSIQRDEQGCEKDKVTTDTWVAASWDEFIQIIENPAYQKAKGYYYNGKMKIETMPVGCDRASQHGIMTFAINLFCTLKSIPHRGLVNCSYRLTGVLEAQPDTSYYLGEKVQSAPTGSSIVELAQVSPPNLAIEIVDITVSDDKGEKRLLYEELKVDEYWVVDVQKAEIVAFEILADGGSRRIYQSQALPGLAISLLEEALERSRQPDQAQVGTWLLTQFQQV</sequence>
<dbReference type="SUPFAM" id="SSF52980">
    <property type="entry name" value="Restriction endonuclease-like"/>
    <property type="match status" value="1"/>
</dbReference>
<evidence type="ECO:0008006" key="5">
    <source>
        <dbReference type="Google" id="ProtNLM"/>
    </source>
</evidence>
<dbReference type="AlphaFoldDB" id="A0AAV3XK26"/>
<gene>
    <name evidence="3" type="ORF">MiSe_76470</name>
</gene>
<dbReference type="InterPro" id="IPR012296">
    <property type="entry name" value="Nuclease_put_TT1808"/>
</dbReference>
<feature type="domain" description="vWA-MoxR associated protein N-terminal HTH" evidence="2">
    <location>
        <begin position="1"/>
        <end position="84"/>
    </location>
</feature>
<dbReference type="PANTHER" id="PTHR35400:SF1">
    <property type="entry name" value="SLR1083 PROTEIN"/>
    <property type="match status" value="1"/>
</dbReference>
<evidence type="ECO:0000259" key="1">
    <source>
        <dbReference type="Pfam" id="PF05685"/>
    </source>
</evidence>
<evidence type="ECO:0000259" key="2">
    <source>
        <dbReference type="Pfam" id="PF26355"/>
    </source>
</evidence>
<evidence type="ECO:0000313" key="3">
    <source>
        <dbReference type="EMBL" id="GET42829.1"/>
    </source>
</evidence>
<reference evidence="3" key="1">
    <citation type="submission" date="2019-10" db="EMBL/GenBank/DDBJ databases">
        <title>Draft genome sequece of Microseira wollei NIES-4236.</title>
        <authorList>
            <person name="Yamaguchi H."/>
            <person name="Suzuki S."/>
            <person name="Kawachi M."/>
        </authorList>
    </citation>
    <scope>NUCLEOTIDE SEQUENCE</scope>
    <source>
        <strain evidence="3">NIES-4236</strain>
    </source>
</reference>
<dbReference type="Proteomes" id="UP001050975">
    <property type="component" value="Unassembled WGS sequence"/>
</dbReference>
<dbReference type="Pfam" id="PF26355">
    <property type="entry name" value="HTH_VMAP-M9"/>
    <property type="match status" value="1"/>
</dbReference>
<proteinExistence type="predicted"/>
<comment type="caution">
    <text evidence="3">The sequence shown here is derived from an EMBL/GenBank/DDBJ whole genome shotgun (WGS) entry which is preliminary data.</text>
</comment>
<keyword evidence="4" id="KW-1185">Reference proteome</keyword>
<organism evidence="3 4">
    <name type="scientific">Microseira wollei NIES-4236</name>
    <dbReference type="NCBI Taxonomy" id="2530354"/>
    <lineage>
        <taxon>Bacteria</taxon>
        <taxon>Bacillati</taxon>
        <taxon>Cyanobacteriota</taxon>
        <taxon>Cyanophyceae</taxon>
        <taxon>Oscillatoriophycideae</taxon>
        <taxon>Aerosakkonematales</taxon>
        <taxon>Aerosakkonemataceae</taxon>
        <taxon>Microseira</taxon>
    </lineage>
</organism>
<dbReference type="PANTHER" id="PTHR35400">
    <property type="entry name" value="SLR1083 PROTEIN"/>
    <property type="match status" value="1"/>
</dbReference>
<name>A0AAV3XK26_9CYAN</name>
<feature type="domain" description="Putative restriction endonuclease" evidence="1">
    <location>
        <begin position="134"/>
        <end position="307"/>
    </location>
</feature>
<dbReference type="Gene3D" id="3.90.1570.10">
    <property type="entry name" value="tt1808, chain A"/>
    <property type="match status" value="1"/>
</dbReference>
<accession>A0AAV3XK26</accession>
<dbReference type="CDD" id="cd06260">
    <property type="entry name" value="DUF820-like"/>
    <property type="match status" value="1"/>
</dbReference>
<evidence type="ECO:0000313" key="4">
    <source>
        <dbReference type="Proteomes" id="UP001050975"/>
    </source>
</evidence>
<dbReference type="InterPro" id="IPR058651">
    <property type="entry name" value="HTH_VMAP-M9"/>
</dbReference>